<dbReference type="InterPro" id="IPR036291">
    <property type="entry name" value="NAD(P)-bd_dom_sf"/>
</dbReference>
<accession>A0A4Q1D5F3</accession>
<dbReference type="SUPFAM" id="SSF51735">
    <property type="entry name" value="NAD(P)-binding Rossmann-fold domains"/>
    <property type="match status" value="1"/>
</dbReference>
<dbReference type="OrthoDB" id="623995at2"/>
<protein>
    <submittedName>
        <fullName evidence="2">Saccharopine dehydrogenase</fullName>
    </submittedName>
</protein>
<evidence type="ECO:0000259" key="1">
    <source>
        <dbReference type="Pfam" id="PF03435"/>
    </source>
</evidence>
<dbReference type="AlphaFoldDB" id="A0A4Q1D5F3"/>
<evidence type="ECO:0000313" key="2">
    <source>
        <dbReference type="EMBL" id="RXK83073.1"/>
    </source>
</evidence>
<comment type="caution">
    <text evidence="2">The sequence shown here is derived from an EMBL/GenBank/DDBJ whole genome shotgun (WGS) entry which is preliminary data.</text>
</comment>
<organism evidence="2 3">
    <name type="scientific">Filimonas effusa</name>
    <dbReference type="NCBI Taxonomy" id="2508721"/>
    <lineage>
        <taxon>Bacteria</taxon>
        <taxon>Pseudomonadati</taxon>
        <taxon>Bacteroidota</taxon>
        <taxon>Chitinophagia</taxon>
        <taxon>Chitinophagales</taxon>
        <taxon>Chitinophagaceae</taxon>
        <taxon>Filimonas</taxon>
    </lineage>
</organism>
<dbReference type="Proteomes" id="UP000290545">
    <property type="component" value="Unassembled WGS sequence"/>
</dbReference>
<proteinExistence type="predicted"/>
<reference evidence="2 3" key="1">
    <citation type="submission" date="2019-01" db="EMBL/GenBank/DDBJ databases">
        <title>Filimonas sp. strain TTM-71.</title>
        <authorList>
            <person name="Chen W.-M."/>
        </authorList>
    </citation>
    <scope>NUCLEOTIDE SEQUENCE [LARGE SCALE GENOMIC DNA]</scope>
    <source>
        <strain evidence="2 3">TTM-71</strain>
    </source>
</reference>
<gene>
    <name evidence="2" type="ORF">ESB13_13190</name>
</gene>
<feature type="domain" description="Saccharopine dehydrogenase NADP binding" evidence="1">
    <location>
        <begin position="7"/>
        <end position="120"/>
    </location>
</feature>
<dbReference type="PANTHER" id="PTHR43781:SF1">
    <property type="entry name" value="SACCHAROPINE DEHYDROGENASE"/>
    <property type="match status" value="1"/>
</dbReference>
<dbReference type="InterPro" id="IPR005097">
    <property type="entry name" value="Sacchrp_dh_NADP-bd"/>
</dbReference>
<sequence>MQQYSFLLYGANGYTGELIARQAANLGLKPLLAGRNKTAVTRLADELNMPYRIFGLNDTKALHAALAETTLVIHAAGPYHITALPMVKACIETGTHYIDLNGDISVFELIRSFHDNALQKDIMLLPGAGFDVVPTDCLAMSLKKKLPDATYLQIAFTITGSSLSRGTAISTLHQLGKPGARRFNGLLQHEPVGKRRFNFTFPGFSKPFFTMSIPWGDLSTAYYSTGIPNIETYTGISKIAWYFLKAQKAFNWLLRSNLAHKLILGIIKQLPAGPGTQTRQKGASLIYARVENIKGETVNARLRCSEAYAFTTDAALLIAEKITASNYKPGYQTPASAYGVELLDSLPAQYL</sequence>
<dbReference type="Pfam" id="PF03435">
    <property type="entry name" value="Sacchrp_dh_NADP"/>
    <property type="match status" value="1"/>
</dbReference>
<evidence type="ECO:0000313" key="3">
    <source>
        <dbReference type="Proteomes" id="UP000290545"/>
    </source>
</evidence>
<dbReference type="RefSeq" id="WP_129004018.1">
    <property type="nucleotide sequence ID" value="NZ_SDHZ01000002.1"/>
</dbReference>
<dbReference type="PANTHER" id="PTHR43781">
    <property type="entry name" value="SACCHAROPINE DEHYDROGENASE"/>
    <property type="match status" value="1"/>
</dbReference>
<name>A0A4Q1D5F3_9BACT</name>
<dbReference type="Gene3D" id="3.40.50.720">
    <property type="entry name" value="NAD(P)-binding Rossmann-like Domain"/>
    <property type="match status" value="1"/>
</dbReference>
<dbReference type="EMBL" id="SDHZ01000002">
    <property type="protein sequence ID" value="RXK83073.1"/>
    <property type="molecule type" value="Genomic_DNA"/>
</dbReference>
<keyword evidence="3" id="KW-1185">Reference proteome</keyword>